<comment type="caution">
    <text evidence="2">The sequence shown here is derived from an EMBL/GenBank/DDBJ whole genome shotgun (WGS) entry which is preliminary data.</text>
</comment>
<name>A0AAW2YSB6_9EUKA</name>
<proteinExistence type="predicted"/>
<dbReference type="EMBL" id="JAOPGA020000651">
    <property type="protein sequence ID" value="KAL0480288.1"/>
    <property type="molecule type" value="Genomic_DNA"/>
</dbReference>
<dbReference type="PROSITE" id="PS51742">
    <property type="entry name" value="PPC"/>
    <property type="match status" value="1"/>
</dbReference>
<dbReference type="CDD" id="cd11378">
    <property type="entry name" value="DUF296"/>
    <property type="match status" value="1"/>
</dbReference>
<keyword evidence="3" id="KW-1185">Reference proteome</keyword>
<organism evidence="2 3">
    <name type="scientific">Acrasis kona</name>
    <dbReference type="NCBI Taxonomy" id="1008807"/>
    <lineage>
        <taxon>Eukaryota</taxon>
        <taxon>Discoba</taxon>
        <taxon>Heterolobosea</taxon>
        <taxon>Tetramitia</taxon>
        <taxon>Eutetramitia</taxon>
        <taxon>Acrasidae</taxon>
        <taxon>Acrasis</taxon>
    </lineage>
</organism>
<protein>
    <submittedName>
        <fullName evidence="2">GlmU</fullName>
    </submittedName>
</protein>
<dbReference type="Pfam" id="PF03479">
    <property type="entry name" value="PCC"/>
    <property type="match status" value="1"/>
</dbReference>
<evidence type="ECO:0000313" key="3">
    <source>
        <dbReference type="Proteomes" id="UP001431209"/>
    </source>
</evidence>
<feature type="domain" description="PPC" evidence="1">
    <location>
        <begin position="46"/>
        <end position="177"/>
    </location>
</feature>
<evidence type="ECO:0000313" key="2">
    <source>
        <dbReference type="EMBL" id="KAL0480288.1"/>
    </source>
</evidence>
<dbReference type="PANTHER" id="PTHR34988:SF1">
    <property type="entry name" value="DNA-BINDING PROTEIN"/>
    <property type="match status" value="1"/>
</dbReference>
<sequence>MNSYLMTCLVSAATSIATIALYSRFNGLVRSKISKWRGQKGTISCSTSTRFVTIRLVPGQDPYKELENFARENRISAATIVSCVGSLTKAHIRYANSTSFGNLLGFYEIVSLVGCISDQGQHIHICISDHEGKAFGGHLLEGNKVYTTAEITLAIHDDVVFERRPCPLSHWDELYIPE</sequence>
<reference evidence="2 3" key="1">
    <citation type="submission" date="2024-03" db="EMBL/GenBank/DDBJ databases">
        <title>The Acrasis kona genome and developmental transcriptomes reveal deep origins of eukaryotic multicellular pathways.</title>
        <authorList>
            <person name="Sheikh S."/>
            <person name="Fu C.-J."/>
            <person name="Brown M.W."/>
            <person name="Baldauf S.L."/>
        </authorList>
    </citation>
    <scope>NUCLEOTIDE SEQUENCE [LARGE SCALE GENOMIC DNA]</scope>
    <source>
        <strain evidence="2 3">ATCC MYA-3509</strain>
    </source>
</reference>
<dbReference type="AlphaFoldDB" id="A0AAW2YSB6"/>
<dbReference type="SUPFAM" id="SSF117856">
    <property type="entry name" value="AF0104/ALDC/Ptd012-like"/>
    <property type="match status" value="1"/>
</dbReference>
<accession>A0AAW2YSB6</accession>
<dbReference type="InterPro" id="IPR005175">
    <property type="entry name" value="PPC_dom"/>
</dbReference>
<dbReference type="Gene3D" id="3.30.1330.80">
    <property type="entry name" value="Hypothetical protein, similar to alpha- acetolactate decarboxylase, domain 2"/>
    <property type="match status" value="1"/>
</dbReference>
<evidence type="ECO:0000259" key="1">
    <source>
        <dbReference type="PROSITE" id="PS51742"/>
    </source>
</evidence>
<dbReference type="PANTHER" id="PTHR34988">
    <property type="entry name" value="PROTEIN, PUTATIVE-RELATED"/>
    <property type="match status" value="1"/>
</dbReference>
<dbReference type="Proteomes" id="UP001431209">
    <property type="component" value="Unassembled WGS sequence"/>
</dbReference>
<gene>
    <name evidence="2" type="ORF">AKO1_007155</name>
</gene>